<evidence type="ECO:0000259" key="1">
    <source>
        <dbReference type="PROSITE" id="PS51186"/>
    </source>
</evidence>
<reference evidence="2" key="1">
    <citation type="submission" date="2020-03" db="EMBL/GenBank/DDBJ databases">
        <authorList>
            <person name="He L."/>
        </authorList>
    </citation>
    <scope>NUCLEOTIDE SEQUENCE</scope>
    <source>
        <strain evidence="2">CkLH20</strain>
    </source>
</reference>
<dbReference type="Pfam" id="PF00583">
    <property type="entry name" value="Acetyltransf_1"/>
    <property type="match status" value="1"/>
</dbReference>
<dbReference type="InterPro" id="IPR016181">
    <property type="entry name" value="Acyl_CoA_acyltransferase"/>
</dbReference>
<gene>
    <name evidence="2" type="ORF">CkaCkLH20_03920</name>
</gene>
<feature type="domain" description="N-acetyltransferase" evidence="1">
    <location>
        <begin position="98"/>
        <end position="200"/>
    </location>
</feature>
<evidence type="ECO:0000313" key="2">
    <source>
        <dbReference type="EMBL" id="KAF9878428.1"/>
    </source>
</evidence>
<accession>A0A9P6LM36</accession>
<dbReference type="Gene3D" id="3.40.630.30">
    <property type="match status" value="1"/>
</dbReference>
<comment type="caution">
    <text evidence="2">The sequence shown here is derived from an EMBL/GenBank/DDBJ whole genome shotgun (WGS) entry which is preliminary data.</text>
</comment>
<dbReference type="PANTHER" id="PTHR43233:SF1">
    <property type="entry name" value="FAMILY N-ACETYLTRANSFERASE, PUTATIVE (AFU_ORTHOLOGUE AFUA_6G03350)-RELATED"/>
    <property type="match status" value="1"/>
</dbReference>
<dbReference type="PANTHER" id="PTHR43233">
    <property type="entry name" value="FAMILY N-ACETYLTRANSFERASE, PUTATIVE (AFU_ORTHOLOGUE AFUA_6G03350)-RELATED"/>
    <property type="match status" value="1"/>
</dbReference>
<dbReference type="InterPro" id="IPR000182">
    <property type="entry name" value="GNAT_dom"/>
</dbReference>
<name>A0A9P6LM36_9PEZI</name>
<keyword evidence="3" id="KW-1185">Reference proteome</keyword>
<protein>
    <submittedName>
        <fullName evidence="2">GNAT family N-acetyltransferase</fullName>
    </submittedName>
</protein>
<dbReference type="CDD" id="cd04301">
    <property type="entry name" value="NAT_SF"/>
    <property type="match status" value="1"/>
</dbReference>
<dbReference type="OrthoDB" id="10039976at2759"/>
<proteinExistence type="predicted"/>
<dbReference type="AlphaFoldDB" id="A0A9P6LM36"/>
<dbReference type="PROSITE" id="PS51186">
    <property type="entry name" value="GNAT"/>
    <property type="match status" value="1"/>
</dbReference>
<dbReference type="RefSeq" id="XP_038747889.1">
    <property type="nucleotide sequence ID" value="XM_038886639.1"/>
</dbReference>
<dbReference type="GO" id="GO:0016747">
    <property type="term" value="F:acyltransferase activity, transferring groups other than amino-acyl groups"/>
    <property type="evidence" value="ECO:0007669"/>
    <property type="project" value="InterPro"/>
</dbReference>
<dbReference type="SUPFAM" id="SSF55729">
    <property type="entry name" value="Acyl-CoA N-acyltransferases (Nat)"/>
    <property type="match status" value="1"/>
</dbReference>
<dbReference type="InterPro" id="IPR053144">
    <property type="entry name" value="Acetyltransferase_Butenolide"/>
</dbReference>
<organism evidence="2 3">
    <name type="scientific">Colletotrichum karsti</name>
    <dbReference type="NCBI Taxonomy" id="1095194"/>
    <lineage>
        <taxon>Eukaryota</taxon>
        <taxon>Fungi</taxon>
        <taxon>Dikarya</taxon>
        <taxon>Ascomycota</taxon>
        <taxon>Pezizomycotina</taxon>
        <taxon>Sordariomycetes</taxon>
        <taxon>Hypocreomycetidae</taxon>
        <taxon>Glomerellales</taxon>
        <taxon>Glomerellaceae</taxon>
        <taxon>Colletotrichum</taxon>
        <taxon>Colletotrichum boninense species complex</taxon>
    </lineage>
</organism>
<dbReference type="EMBL" id="JAATWM020000010">
    <property type="protein sequence ID" value="KAF9878428.1"/>
    <property type="molecule type" value="Genomic_DNA"/>
</dbReference>
<sequence length="200" mass="22740">MASTASQLRNKKWTRDSYLISTDISLIPLHDLNAAFASPEFYWAKSLPPSLMEETLQNSLCFGLYDLKNHTLEAAEDLLRQNSSSSSTTTDENSSLPKLIGFARVITDFITFAFITDVWVHPSTTGKGLGTWLVGRVQEVLEGMEHLRRSMLLTSSWDKSVPFYEKLMRMELMNERKGEGTIAVMQMKWKGQVDWVEPEP</sequence>
<evidence type="ECO:0000313" key="3">
    <source>
        <dbReference type="Proteomes" id="UP000781932"/>
    </source>
</evidence>
<reference evidence="2" key="2">
    <citation type="submission" date="2020-11" db="EMBL/GenBank/DDBJ databases">
        <title>Whole genome sequencing of Colletotrichum sp.</title>
        <authorList>
            <person name="Li H."/>
        </authorList>
    </citation>
    <scope>NUCLEOTIDE SEQUENCE</scope>
    <source>
        <strain evidence="2">CkLH20</strain>
    </source>
</reference>
<dbReference type="GeneID" id="62159713"/>
<dbReference type="Proteomes" id="UP000781932">
    <property type="component" value="Unassembled WGS sequence"/>
</dbReference>